<evidence type="ECO:0000256" key="2">
    <source>
        <dbReference type="SAM" id="Phobius"/>
    </source>
</evidence>
<dbReference type="GO" id="GO:0000329">
    <property type="term" value="C:fungal-type vacuole membrane"/>
    <property type="evidence" value="ECO:0007669"/>
    <property type="project" value="InterPro"/>
</dbReference>
<dbReference type="Proteomes" id="UP000027586">
    <property type="component" value="Unassembled WGS sequence"/>
</dbReference>
<feature type="region of interest" description="Disordered" evidence="1">
    <location>
        <begin position="1"/>
        <end position="37"/>
    </location>
</feature>
<dbReference type="AlphaFoldDB" id="A0A068RHX4"/>
<dbReference type="InterPro" id="IPR022185">
    <property type="entry name" value="DUF3712"/>
</dbReference>
<proteinExistence type="predicted"/>
<feature type="compositionally biased region" description="Polar residues" evidence="1">
    <location>
        <begin position="22"/>
        <end position="37"/>
    </location>
</feature>
<accession>A0A068RHX4</accession>
<comment type="caution">
    <text evidence="3">The sequence shown here is derived from an EMBL/GenBank/DDBJ whole genome shotgun (WGS) entry which is preliminary data.</text>
</comment>
<protein>
    <submittedName>
        <fullName evidence="3">Uncharacterized protein</fullName>
    </submittedName>
</protein>
<keyword evidence="4" id="KW-1185">Reference proteome</keyword>
<dbReference type="EMBL" id="CBTN010000003">
    <property type="protein sequence ID" value="CDH49257.1"/>
    <property type="molecule type" value="Genomic_DNA"/>
</dbReference>
<keyword evidence="2" id="KW-0472">Membrane</keyword>
<sequence>MPEADDQSNNSPSAHDFPQPPTTAAANPSTQQQHLHNNDSTNAAAAIDESLMLEKGAPIPPRKFYRQKRYWIVCSIITTIIVVVVVLLALFVFYPMIAQFLMNQSGIEVGDAQITFHPPKDNLQKRGGVDATSITPAADLNSTFFMSMASDLTNTGPFPAALHFHNPINVYYNDTLLGKMTLPDSNIALGKGHIDAVTPFEIANTTFFALFAKEMLAVDEFKWRLKGKLDITALTRTATVDLDKEITIAGKFIPQRGS</sequence>
<dbReference type="PANTHER" id="PTHR35895:SF1">
    <property type="entry name" value="LIPID-BINDING SERUM GLYCOPROTEIN C-TERMINAL DOMAIN-CONTAINING PROTEIN"/>
    <property type="match status" value="1"/>
</dbReference>
<dbReference type="STRING" id="1263082.A0A068RHX4"/>
<feature type="transmembrane region" description="Helical" evidence="2">
    <location>
        <begin position="70"/>
        <end position="94"/>
    </location>
</feature>
<keyword evidence="2" id="KW-1133">Transmembrane helix</keyword>
<evidence type="ECO:0000256" key="1">
    <source>
        <dbReference type="SAM" id="MobiDB-lite"/>
    </source>
</evidence>
<evidence type="ECO:0000313" key="3">
    <source>
        <dbReference type="EMBL" id="CDH49257.1"/>
    </source>
</evidence>
<keyword evidence="2" id="KW-0812">Transmembrane</keyword>
<name>A0A068RHX4_9FUNG</name>
<dbReference type="PANTHER" id="PTHR35895">
    <property type="entry name" value="CHROMOSOME 16, WHOLE GENOME SHOTGUN SEQUENCE"/>
    <property type="match status" value="1"/>
</dbReference>
<evidence type="ECO:0000313" key="4">
    <source>
        <dbReference type="Proteomes" id="UP000027586"/>
    </source>
</evidence>
<gene>
    <name evidence="3" type="ORF">LCOR_01008.1</name>
</gene>
<reference evidence="3" key="1">
    <citation type="submission" date="2013-08" db="EMBL/GenBank/DDBJ databases">
        <title>Gene expansion shapes genome architecture in the human pathogen Lichtheimia corymbifera: an evolutionary genomics analysis in the ancient terrestrial Mucorales (Mucoromycotina).</title>
        <authorList>
            <person name="Schwartze V.U."/>
            <person name="Winter S."/>
            <person name="Shelest E."/>
            <person name="Marcet-Houben M."/>
            <person name="Horn F."/>
            <person name="Wehner S."/>
            <person name="Hoffmann K."/>
            <person name="Riege K."/>
            <person name="Sammeth M."/>
            <person name="Nowrousian M."/>
            <person name="Valiante V."/>
            <person name="Linde J."/>
            <person name="Jacobsen I.D."/>
            <person name="Marz M."/>
            <person name="Brakhage A.A."/>
            <person name="Gabaldon T."/>
            <person name="Bocker S."/>
            <person name="Voigt K."/>
        </authorList>
    </citation>
    <scope>NUCLEOTIDE SEQUENCE [LARGE SCALE GENOMIC DNA]</scope>
    <source>
        <strain evidence="3">FSU 9682</strain>
    </source>
</reference>
<dbReference type="InterPro" id="IPR046368">
    <property type="entry name" value="Tag1"/>
</dbReference>
<dbReference type="VEuPathDB" id="FungiDB:LCOR_01008.1"/>
<organism evidence="3 4">
    <name type="scientific">Lichtheimia corymbifera JMRC:FSU:9682</name>
    <dbReference type="NCBI Taxonomy" id="1263082"/>
    <lineage>
        <taxon>Eukaryota</taxon>
        <taxon>Fungi</taxon>
        <taxon>Fungi incertae sedis</taxon>
        <taxon>Mucoromycota</taxon>
        <taxon>Mucoromycotina</taxon>
        <taxon>Mucoromycetes</taxon>
        <taxon>Mucorales</taxon>
        <taxon>Lichtheimiaceae</taxon>
        <taxon>Lichtheimia</taxon>
    </lineage>
</organism>
<dbReference type="Pfam" id="PF12505">
    <property type="entry name" value="DUF3712"/>
    <property type="match status" value="1"/>
</dbReference>
<dbReference type="OrthoDB" id="10039566at2759"/>